<feature type="transmembrane region" description="Helical" evidence="1">
    <location>
        <begin position="177"/>
        <end position="197"/>
    </location>
</feature>
<feature type="transmembrane region" description="Helical" evidence="1">
    <location>
        <begin position="140"/>
        <end position="157"/>
    </location>
</feature>
<dbReference type="AlphaFoldDB" id="A0A840V4Q3"/>
<feature type="transmembrane region" description="Helical" evidence="1">
    <location>
        <begin position="233"/>
        <end position="252"/>
    </location>
</feature>
<feature type="transmembrane region" description="Helical" evidence="1">
    <location>
        <begin position="264"/>
        <end position="286"/>
    </location>
</feature>
<protein>
    <submittedName>
        <fullName evidence="2">Cytochrome c oxidase cbb3-type subunit 1</fullName>
    </submittedName>
</protein>
<keyword evidence="3" id="KW-1185">Reference proteome</keyword>
<feature type="transmembrane region" description="Helical" evidence="1">
    <location>
        <begin position="12"/>
        <end position="32"/>
    </location>
</feature>
<comment type="caution">
    <text evidence="2">The sequence shown here is derived from an EMBL/GenBank/DDBJ whole genome shotgun (WGS) entry which is preliminary data.</text>
</comment>
<feature type="transmembrane region" description="Helical" evidence="1">
    <location>
        <begin position="108"/>
        <end position="128"/>
    </location>
</feature>
<feature type="transmembrane region" description="Helical" evidence="1">
    <location>
        <begin position="52"/>
        <end position="72"/>
    </location>
</feature>
<evidence type="ECO:0000313" key="2">
    <source>
        <dbReference type="EMBL" id="MBB5352543.1"/>
    </source>
</evidence>
<sequence length="403" mass="43740">MNGGVRSAARHALGWLVVANAVGLWLSLLLLFPKWQVGEWTYGRWVPVHLNGQLYGWTALPMVAWLFGVYGVSRRWADAALGAWSAALAVGGLSWLNGGSSGKIFLDWKGGALAGLLVAMGILWVALWRGECRWRPVLRWGGLVGLAMIPVMMAVAASPELYPPIDSTTGGPTGSSLLGSTLFVVGLMMLLPASVGLRLATDGRTGRIVLGYFGLSWAVFGVTEFLGGTHWDFWQEGAMVMLVPWVVGLPIWWRRYEWPEGTQWWRQAMFGWWALLVLSGVTAYFPDVLDRLKFTQGLVAHSHLAMAGFTTSFCACLLRLLGVNLGSRFSAWLWQGAAWVMVGVLMGMGWAEGGGVAWMAENPGWRIAGWGIRSGCGVVMLAVSLHWWLAAGVSGESKCGAKA</sequence>
<dbReference type="Proteomes" id="UP000557717">
    <property type="component" value="Unassembled WGS sequence"/>
</dbReference>
<dbReference type="EMBL" id="JACHFD010000013">
    <property type="protein sequence ID" value="MBB5352543.1"/>
    <property type="molecule type" value="Genomic_DNA"/>
</dbReference>
<evidence type="ECO:0000313" key="3">
    <source>
        <dbReference type="Proteomes" id="UP000557717"/>
    </source>
</evidence>
<feature type="transmembrane region" description="Helical" evidence="1">
    <location>
        <begin position="370"/>
        <end position="389"/>
    </location>
</feature>
<evidence type="ECO:0000256" key="1">
    <source>
        <dbReference type="SAM" id="Phobius"/>
    </source>
</evidence>
<feature type="transmembrane region" description="Helical" evidence="1">
    <location>
        <begin position="298"/>
        <end position="320"/>
    </location>
</feature>
<gene>
    <name evidence="2" type="ORF">HNR46_002789</name>
</gene>
<keyword evidence="1" id="KW-1133">Transmembrane helix</keyword>
<keyword evidence="1" id="KW-0472">Membrane</keyword>
<feature type="transmembrane region" description="Helical" evidence="1">
    <location>
        <begin position="332"/>
        <end position="350"/>
    </location>
</feature>
<keyword evidence="1" id="KW-0812">Transmembrane</keyword>
<reference evidence="2 3" key="1">
    <citation type="submission" date="2020-08" db="EMBL/GenBank/DDBJ databases">
        <title>Genomic Encyclopedia of Type Strains, Phase IV (KMG-IV): sequencing the most valuable type-strain genomes for metagenomic binning, comparative biology and taxonomic classification.</title>
        <authorList>
            <person name="Goeker M."/>
        </authorList>
    </citation>
    <scope>NUCLEOTIDE SEQUENCE [LARGE SCALE GENOMIC DNA]</scope>
    <source>
        <strain evidence="2 3">YC6886</strain>
    </source>
</reference>
<organism evidence="2 3">
    <name type="scientific">Haloferula luteola</name>
    <dbReference type="NCBI Taxonomy" id="595692"/>
    <lineage>
        <taxon>Bacteria</taxon>
        <taxon>Pseudomonadati</taxon>
        <taxon>Verrucomicrobiota</taxon>
        <taxon>Verrucomicrobiia</taxon>
        <taxon>Verrucomicrobiales</taxon>
        <taxon>Verrucomicrobiaceae</taxon>
        <taxon>Haloferula</taxon>
    </lineage>
</organism>
<proteinExistence type="predicted"/>
<accession>A0A840V4Q3</accession>
<feature type="transmembrane region" description="Helical" evidence="1">
    <location>
        <begin position="79"/>
        <end position="96"/>
    </location>
</feature>
<feature type="transmembrane region" description="Helical" evidence="1">
    <location>
        <begin position="209"/>
        <end position="227"/>
    </location>
</feature>
<name>A0A840V4Q3_9BACT</name>
<dbReference type="RefSeq" id="WP_184019666.1">
    <property type="nucleotide sequence ID" value="NZ_JACHFD010000013.1"/>
</dbReference>